<feature type="domain" description="Retrotransposon Copia-like N-terminal" evidence="2">
    <location>
        <begin position="1"/>
        <end position="41"/>
    </location>
</feature>
<dbReference type="AlphaFoldDB" id="A0AAW2T8A1"/>
<dbReference type="InterPro" id="IPR057670">
    <property type="entry name" value="SH3_retrovirus"/>
</dbReference>
<comment type="caution">
    <text evidence="4">The sequence shown here is derived from an EMBL/GenBank/DDBJ whole genome shotgun (WGS) entry which is preliminary data.</text>
</comment>
<evidence type="ECO:0000259" key="3">
    <source>
        <dbReference type="Pfam" id="PF25597"/>
    </source>
</evidence>
<name>A0AAW2T8A1_9LAMI</name>
<dbReference type="PANTHER" id="PTHR37610:SF40">
    <property type="entry name" value="OS01G0909600 PROTEIN"/>
    <property type="match status" value="1"/>
</dbReference>
<feature type="domain" description="Retroviral polymerase SH3-like" evidence="3">
    <location>
        <begin position="282"/>
        <end position="316"/>
    </location>
</feature>
<sequence>MVLISAPLNGHNWLSWSRSVRIALEGRDKIGFIDGSCVKPDEGSAEFKQWRITDSMVRTWILNTISKDIVNAYLYANSARSLWLELESRYGECDGPLLYKIQREIGSTKQGNLSVTAYYTQLKQLWDELVCLKPPAMCKCGRCICGSNEAKVEEIEASQLIQFLTGLNESTGHSKDTCFKLHGVPDWYKELTDQKKRNGDGGRAYMAHEGNSVDMPITTAAAGTNLVADLMEALKLIQNKVPQGSLDDYTRVTWTFLMHHKSQTVSILSSFLAKVATQFDTKGQKGYKVFDLDNRVVLVSRDVVFHESTFPYLTSDSSLASDSVILPTPIPDTVPVLSLPVPITESPSSSEQVPPPDPSPSVPPSRPHRHIKPPTWLKDFHCHSTSTYPALASSHDDFGCFLLFWNLIITCRRKVDINNAFLHGFLDEDIYMKPPDGALIQQESICGRRITHWAFETEIAAVKRFLDSEFTIKDLGPAKYFLGLEIARCDTVGRLLYLSFTRPDISFGAQQLSQFVHQPGQPHMDAALHLVRYLKGCPDQGLFFPVSNSPTLTAFCDADWAGCLDSRRSLSGFCIFLGRALISWKSKKQPTVARSTAEAEYRSLANPVFSRTHQNIEIDCHLVRDHYKSGFVLPSYVASKSQLADIFTKSLPASAFRSLLSKLALVSPSQVQLEGGLMRLQNSSSNSYASDFSCQHVFTSTRTRVT</sequence>
<dbReference type="PANTHER" id="PTHR37610">
    <property type="entry name" value="CCHC-TYPE DOMAIN-CONTAINING PROTEIN"/>
    <property type="match status" value="1"/>
</dbReference>
<evidence type="ECO:0000259" key="2">
    <source>
        <dbReference type="Pfam" id="PF14244"/>
    </source>
</evidence>
<evidence type="ECO:0000256" key="1">
    <source>
        <dbReference type="SAM" id="MobiDB-lite"/>
    </source>
</evidence>
<reference evidence="4" key="1">
    <citation type="submission" date="2020-06" db="EMBL/GenBank/DDBJ databases">
        <authorList>
            <person name="Li T."/>
            <person name="Hu X."/>
            <person name="Zhang T."/>
            <person name="Song X."/>
            <person name="Zhang H."/>
            <person name="Dai N."/>
            <person name="Sheng W."/>
            <person name="Hou X."/>
            <person name="Wei L."/>
        </authorList>
    </citation>
    <scope>NUCLEOTIDE SEQUENCE</scope>
    <source>
        <strain evidence="4">KEN1</strain>
        <tissue evidence="4">Leaf</tissue>
    </source>
</reference>
<dbReference type="Pfam" id="PF25597">
    <property type="entry name" value="SH3_retrovirus"/>
    <property type="match status" value="1"/>
</dbReference>
<feature type="region of interest" description="Disordered" evidence="1">
    <location>
        <begin position="341"/>
        <end position="368"/>
    </location>
</feature>
<proteinExistence type="predicted"/>
<gene>
    <name evidence="4" type="ORF">Slati_4092600</name>
</gene>
<dbReference type="CDD" id="cd09272">
    <property type="entry name" value="RNase_HI_RT_Ty1"/>
    <property type="match status" value="1"/>
</dbReference>
<organism evidence="4">
    <name type="scientific">Sesamum latifolium</name>
    <dbReference type="NCBI Taxonomy" id="2727402"/>
    <lineage>
        <taxon>Eukaryota</taxon>
        <taxon>Viridiplantae</taxon>
        <taxon>Streptophyta</taxon>
        <taxon>Embryophyta</taxon>
        <taxon>Tracheophyta</taxon>
        <taxon>Spermatophyta</taxon>
        <taxon>Magnoliopsida</taxon>
        <taxon>eudicotyledons</taxon>
        <taxon>Gunneridae</taxon>
        <taxon>Pentapetalae</taxon>
        <taxon>asterids</taxon>
        <taxon>lamiids</taxon>
        <taxon>Lamiales</taxon>
        <taxon>Pedaliaceae</taxon>
        <taxon>Sesamum</taxon>
    </lineage>
</organism>
<protein>
    <submittedName>
        <fullName evidence="4">Retrovirus-related Pol polyprotein from transposon RE1</fullName>
    </submittedName>
</protein>
<accession>A0AAW2T8A1</accession>
<dbReference type="InterPro" id="IPR029472">
    <property type="entry name" value="Copia-like_N"/>
</dbReference>
<dbReference type="Pfam" id="PF14244">
    <property type="entry name" value="Retrotran_gag_3"/>
    <property type="match status" value="1"/>
</dbReference>
<feature type="compositionally biased region" description="Pro residues" evidence="1">
    <location>
        <begin position="353"/>
        <end position="365"/>
    </location>
</feature>
<reference evidence="4" key="2">
    <citation type="journal article" date="2024" name="Plant">
        <title>Genomic evolution and insights into agronomic trait innovations of Sesamum species.</title>
        <authorList>
            <person name="Miao H."/>
            <person name="Wang L."/>
            <person name="Qu L."/>
            <person name="Liu H."/>
            <person name="Sun Y."/>
            <person name="Le M."/>
            <person name="Wang Q."/>
            <person name="Wei S."/>
            <person name="Zheng Y."/>
            <person name="Lin W."/>
            <person name="Duan Y."/>
            <person name="Cao H."/>
            <person name="Xiong S."/>
            <person name="Wang X."/>
            <person name="Wei L."/>
            <person name="Li C."/>
            <person name="Ma Q."/>
            <person name="Ju M."/>
            <person name="Zhao R."/>
            <person name="Li G."/>
            <person name="Mu C."/>
            <person name="Tian Q."/>
            <person name="Mei H."/>
            <person name="Zhang T."/>
            <person name="Gao T."/>
            <person name="Zhang H."/>
        </authorList>
    </citation>
    <scope>NUCLEOTIDE SEQUENCE</scope>
    <source>
        <strain evidence="4">KEN1</strain>
    </source>
</reference>
<dbReference type="EMBL" id="JACGWN010000015">
    <property type="protein sequence ID" value="KAL0400627.1"/>
    <property type="molecule type" value="Genomic_DNA"/>
</dbReference>
<evidence type="ECO:0000313" key="4">
    <source>
        <dbReference type="EMBL" id="KAL0400627.1"/>
    </source>
</evidence>